<dbReference type="EMBL" id="PITK01000407">
    <property type="protein sequence ID" value="TBU13515.1"/>
    <property type="molecule type" value="Genomic_DNA"/>
</dbReference>
<evidence type="ECO:0000313" key="1">
    <source>
        <dbReference type="EMBL" id="TBU13515.1"/>
    </source>
</evidence>
<sequence length="143" mass="17253">MQDLKRFRIYDCRIDKRDKHLFENLTSLIYLEIENCKFKNIKFNCLFNSEKEYVIEELILIKIELYRSDIDLITAFKHLNPIVFDCCYTPDKCFLKIDSKYILKLEYLNISYSVSSNFIEEKNHLLDQMSMNSLIITSHSYHN</sequence>
<proteinExistence type="predicted"/>
<organism evidence="1 2">
    <name type="scientific">Hamiltosporidium tvaerminnensis</name>
    <dbReference type="NCBI Taxonomy" id="1176355"/>
    <lineage>
        <taxon>Eukaryota</taxon>
        <taxon>Fungi</taxon>
        <taxon>Fungi incertae sedis</taxon>
        <taxon>Microsporidia</taxon>
        <taxon>Dubosqiidae</taxon>
        <taxon>Hamiltosporidium</taxon>
    </lineage>
</organism>
<gene>
    <name evidence="1" type="ORF">CWI38_0407p0030</name>
</gene>
<dbReference type="VEuPathDB" id="MicrosporidiaDB:CWI38_0407p0030"/>
<evidence type="ECO:0000313" key="2">
    <source>
        <dbReference type="Proteomes" id="UP000292282"/>
    </source>
</evidence>
<name>A0A4Q9M0G8_9MICR</name>
<accession>A0A4Q9M0G8</accession>
<reference evidence="1 2" key="1">
    <citation type="submission" date="2017-12" db="EMBL/GenBank/DDBJ databases">
        <authorList>
            <person name="Pombert J.-F."/>
            <person name="Haag K.L."/>
            <person name="Ebert D."/>
        </authorList>
    </citation>
    <scope>NUCLEOTIDE SEQUENCE [LARGE SCALE GENOMIC DNA]</scope>
    <source>
        <strain evidence="1">IL-G-3</strain>
    </source>
</reference>
<comment type="caution">
    <text evidence="1">The sequence shown here is derived from an EMBL/GenBank/DDBJ whole genome shotgun (WGS) entry which is preliminary data.</text>
</comment>
<keyword evidence="2" id="KW-1185">Reference proteome</keyword>
<dbReference type="AlphaFoldDB" id="A0A4Q9M0G8"/>
<dbReference type="SUPFAM" id="SSF52047">
    <property type="entry name" value="RNI-like"/>
    <property type="match status" value="1"/>
</dbReference>
<protein>
    <submittedName>
        <fullName evidence="1">Uncharacterized protein</fullName>
    </submittedName>
</protein>
<dbReference type="Proteomes" id="UP000292282">
    <property type="component" value="Unassembled WGS sequence"/>
</dbReference>